<dbReference type="NCBIfam" id="TIGR00707">
    <property type="entry name" value="argD"/>
    <property type="match status" value="1"/>
</dbReference>
<dbReference type="EMBL" id="JABMOJ010000568">
    <property type="protein sequence ID" value="NQV66723.1"/>
    <property type="molecule type" value="Genomic_DNA"/>
</dbReference>
<dbReference type="GO" id="GO:0005737">
    <property type="term" value="C:cytoplasm"/>
    <property type="evidence" value="ECO:0007669"/>
    <property type="project" value="UniProtKB-SubCell"/>
</dbReference>
<protein>
    <recommendedName>
        <fullName evidence="5">Acetylornithine aminotransferase</fullName>
        <shortName evidence="5">ACOAT</shortName>
        <ecNumber evidence="5">2.6.1.11</ecNumber>
    </recommendedName>
</protein>
<dbReference type="CDD" id="cd00610">
    <property type="entry name" value="OAT_like"/>
    <property type="match status" value="1"/>
</dbReference>
<evidence type="ECO:0000256" key="5">
    <source>
        <dbReference type="HAMAP-Rule" id="MF_01107"/>
    </source>
</evidence>
<sequence>MTDAIMNTYGRMDVVFDRGEGAWLIDEQGKRYLDALAGIAVCGLGHANPAIAATIAAQASRLIHTSNLYRISDQEALADKLVEISGMDNVFVANSGAEANECAIKISRLYGRQKGISDPTIIVTDASFHGRTLATLTASGSRKVHAGFEPLVNGFVRAPFDNIDAIKKIANNSKNIVAIMVEPIQGEGGIRVPDQNYLKELRSICDANDWFLVLDEVQTGNARTGKYFAYQHTDVMPDIVTTAKGLGNGIPIGVCLARGKASTVFKPGNHGSTFGGNPFACSVALSVIEQIETLNIAERAAELGERMLGQFRERLSGLNCVKDIRGKGLMIGIELDAPCGEMTARALDKGLLINVTSDQVIRLLPPLTITDDEADQIVDIICELIENT</sequence>
<dbReference type="AlphaFoldDB" id="A0A972VYP5"/>
<keyword evidence="1 5" id="KW-0032">Aminotransferase</keyword>
<comment type="subunit">
    <text evidence="5">Homodimer.</text>
</comment>
<comment type="miscellaneous">
    <text evidence="5">May also have succinyldiaminopimelate aminotransferase activity, thus carrying out the corresponding step in lysine biosynthesis.</text>
</comment>
<feature type="binding site" evidence="5">
    <location>
        <position position="128"/>
    </location>
    <ligand>
        <name>pyridoxal 5'-phosphate</name>
        <dbReference type="ChEBI" id="CHEBI:597326"/>
    </ligand>
</feature>
<keyword evidence="5" id="KW-0963">Cytoplasm</keyword>
<dbReference type="PIRSF" id="PIRSF000521">
    <property type="entry name" value="Transaminase_4ab_Lys_Orn"/>
    <property type="match status" value="1"/>
</dbReference>
<feature type="binding site" evidence="5">
    <location>
        <position position="131"/>
    </location>
    <ligand>
        <name>N(2)-acetyl-L-ornithine</name>
        <dbReference type="ChEBI" id="CHEBI:57805"/>
    </ligand>
</feature>
<keyword evidence="4 5" id="KW-0663">Pyridoxal phosphate</keyword>
<dbReference type="Gene3D" id="3.40.640.10">
    <property type="entry name" value="Type I PLP-dependent aspartate aminotransferase-like (Major domain)"/>
    <property type="match status" value="1"/>
</dbReference>
<dbReference type="InterPro" id="IPR015421">
    <property type="entry name" value="PyrdxlP-dep_Trfase_major"/>
</dbReference>
<keyword evidence="5" id="KW-0055">Arginine biosynthesis</keyword>
<dbReference type="EC" id="2.6.1.11" evidence="5"/>
<accession>A0A972VYP5</accession>
<dbReference type="PANTHER" id="PTHR11986">
    <property type="entry name" value="AMINOTRANSFERASE CLASS III"/>
    <property type="match status" value="1"/>
</dbReference>
<dbReference type="InterPro" id="IPR015422">
    <property type="entry name" value="PyrdxlP-dep_Trfase_small"/>
</dbReference>
<dbReference type="InterPro" id="IPR050103">
    <property type="entry name" value="Class-III_PLP-dep_AT"/>
</dbReference>
<comment type="subcellular location">
    <subcellularLocation>
        <location evidence="5">Cytoplasm</location>
    </subcellularLocation>
</comment>
<feature type="modified residue" description="N6-(pyridoxal phosphate)lysine" evidence="5">
    <location>
        <position position="244"/>
    </location>
</feature>
<feature type="binding site" evidence="5">
    <location>
        <position position="272"/>
    </location>
    <ligand>
        <name>N(2)-acetyl-L-ornithine</name>
        <dbReference type="ChEBI" id="CHEBI:57805"/>
    </ligand>
</feature>
<comment type="catalytic activity">
    <reaction evidence="5">
        <text>N(2)-acetyl-L-ornithine + 2-oxoglutarate = N-acetyl-L-glutamate 5-semialdehyde + L-glutamate</text>
        <dbReference type="Rhea" id="RHEA:18049"/>
        <dbReference type="ChEBI" id="CHEBI:16810"/>
        <dbReference type="ChEBI" id="CHEBI:29123"/>
        <dbReference type="ChEBI" id="CHEBI:29985"/>
        <dbReference type="ChEBI" id="CHEBI:57805"/>
        <dbReference type="EC" id="2.6.1.11"/>
    </reaction>
</comment>
<evidence type="ECO:0000313" key="7">
    <source>
        <dbReference type="Proteomes" id="UP000754644"/>
    </source>
</evidence>
<name>A0A972VYP5_9GAMM</name>
<proteinExistence type="inferred from homology"/>
<comment type="similarity">
    <text evidence="5">Belongs to the class-III pyridoxal-phosphate-dependent aminotransferase family. ArgD subfamily.</text>
</comment>
<dbReference type="GO" id="GO:0042802">
    <property type="term" value="F:identical protein binding"/>
    <property type="evidence" value="ECO:0007669"/>
    <property type="project" value="TreeGrafter"/>
</dbReference>
<dbReference type="Pfam" id="PF00202">
    <property type="entry name" value="Aminotran_3"/>
    <property type="match status" value="1"/>
</dbReference>
<feature type="binding site" evidence="5">
    <location>
        <begin position="96"/>
        <end position="97"/>
    </location>
    <ligand>
        <name>pyridoxal 5'-phosphate</name>
        <dbReference type="ChEBI" id="CHEBI:597326"/>
    </ligand>
</feature>
<evidence type="ECO:0000256" key="1">
    <source>
        <dbReference type="ARBA" id="ARBA00022576"/>
    </source>
</evidence>
<dbReference type="GO" id="GO:0006526">
    <property type="term" value="P:L-arginine biosynthetic process"/>
    <property type="evidence" value="ECO:0007669"/>
    <property type="project" value="UniProtKB-UniRule"/>
</dbReference>
<reference evidence="6" key="1">
    <citation type="submission" date="2020-05" db="EMBL/GenBank/DDBJ databases">
        <title>Sulfur intermediates as new biogeochemical hubs in an aquatic model microbial ecosystem.</title>
        <authorList>
            <person name="Vigneron A."/>
        </authorList>
    </citation>
    <scope>NUCLEOTIDE SEQUENCE</scope>
    <source>
        <strain evidence="6">Bin.250</strain>
    </source>
</reference>
<feature type="binding site" evidence="5">
    <location>
        <begin position="215"/>
        <end position="218"/>
    </location>
    <ligand>
        <name>pyridoxal 5'-phosphate</name>
        <dbReference type="ChEBI" id="CHEBI:597326"/>
    </ligand>
</feature>
<dbReference type="InterPro" id="IPR004636">
    <property type="entry name" value="AcOrn/SuccOrn_fam"/>
</dbReference>
<gene>
    <name evidence="5" type="primary">argD</name>
    <name evidence="6" type="ORF">HQ497_15295</name>
</gene>
<dbReference type="FunFam" id="3.40.640.10:FF:000004">
    <property type="entry name" value="Acetylornithine aminotransferase"/>
    <property type="match status" value="1"/>
</dbReference>
<dbReference type="HAMAP" id="MF_01107">
    <property type="entry name" value="ArgD_aminotrans_3"/>
    <property type="match status" value="1"/>
</dbReference>
<dbReference type="PANTHER" id="PTHR11986:SF79">
    <property type="entry name" value="ACETYLORNITHINE AMINOTRANSFERASE, MITOCHONDRIAL"/>
    <property type="match status" value="1"/>
</dbReference>
<comment type="pathway">
    <text evidence="5">Amino-acid biosynthesis; L-arginine biosynthesis; N(2)-acetyl-L-ornithine from L-glutamate: step 4/4.</text>
</comment>
<dbReference type="InterPro" id="IPR015424">
    <property type="entry name" value="PyrdxlP-dep_Trfase"/>
</dbReference>
<evidence type="ECO:0000256" key="4">
    <source>
        <dbReference type="ARBA" id="ARBA00022898"/>
    </source>
</evidence>
<dbReference type="InterPro" id="IPR005814">
    <property type="entry name" value="Aminotrans_3"/>
</dbReference>
<dbReference type="NCBIfam" id="NF002325">
    <property type="entry name" value="PRK01278.1"/>
    <property type="match status" value="1"/>
</dbReference>
<comment type="cofactor">
    <cofactor evidence="5">
        <name>pyridoxal 5'-phosphate</name>
        <dbReference type="ChEBI" id="CHEBI:597326"/>
    </cofactor>
    <text evidence="5">Binds 1 pyridoxal phosphate per subunit.</text>
</comment>
<evidence type="ECO:0000313" key="6">
    <source>
        <dbReference type="EMBL" id="NQV66723.1"/>
    </source>
</evidence>
<keyword evidence="2 5" id="KW-0028">Amino-acid biosynthesis</keyword>
<organism evidence="6 7">
    <name type="scientific">SAR86 cluster bacterium</name>
    <dbReference type="NCBI Taxonomy" id="2030880"/>
    <lineage>
        <taxon>Bacteria</taxon>
        <taxon>Pseudomonadati</taxon>
        <taxon>Pseudomonadota</taxon>
        <taxon>Gammaproteobacteria</taxon>
        <taxon>SAR86 cluster</taxon>
    </lineage>
</organism>
<dbReference type="SUPFAM" id="SSF53383">
    <property type="entry name" value="PLP-dependent transferases"/>
    <property type="match status" value="1"/>
</dbReference>
<evidence type="ECO:0000256" key="2">
    <source>
        <dbReference type="ARBA" id="ARBA00022605"/>
    </source>
</evidence>
<dbReference type="GO" id="GO:0003992">
    <property type="term" value="F:N2-acetyl-L-ornithine:2-oxoglutarate 5-aminotransferase activity"/>
    <property type="evidence" value="ECO:0007669"/>
    <property type="project" value="UniProtKB-UniRule"/>
</dbReference>
<feature type="binding site" evidence="5">
    <location>
        <position position="273"/>
    </location>
    <ligand>
        <name>pyridoxal 5'-phosphate</name>
        <dbReference type="ChEBI" id="CHEBI:597326"/>
    </ligand>
</feature>
<dbReference type="Proteomes" id="UP000754644">
    <property type="component" value="Unassembled WGS sequence"/>
</dbReference>
<evidence type="ECO:0000256" key="3">
    <source>
        <dbReference type="ARBA" id="ARBA00022679"/>
    </source>
</evidence>
<dbReference type="GO" id="GO:0030170">
    <property type="term" value="F:pyridoxal phosphate binding"/>
    <property type="evidence" value="ECO:0007669"/>
    <property type="project" value="InterPro"/>
</dbReference>
<dbReference type="Gene3D" id="3.90.1150.10">
    <property type="entry name" value="Aspartate Aminotransferase, domain 1"/>
    <property type="match status" value="1"/>
</dbReference>
<comment type="caution">
    <text evidence="6">The sequence shown here is derived from an EMBL/GenBank/DDBJ whole genome shotgun (WGS) entry which is preliminary data.</text>
</comment>
<dbReference type="PROSITE" id="PS00600">
    <property type="entry name" value="AA_TRANSFER_CLASS_3"/>
    <property type="match status" value="1"/>
</dbReference>
<keyword evidence="3 5" id="KW-0808">Transferase</keyword>
<dbReference type="InterPro" id="IPR049704">
    <property type="entry name" value="Aminotrans_3_PPA_site"/>
</dbReference>